<dbReference type="SUPFAM" id="SSF56235">
    <property type="entry name" value="N-terminal nucleophile aminohydrolases (Ntn hydrolases)"/>
    <property type="match status" value="1"/>
</dbReference>
<dbReference type="Pfam" id="PF00227">
    <property type="entry name" value="Proteasome"/>
    <property type="match status" value="1"/>
</dbReference>
<comment type="caution">
    <text evidence="1">The sequence shown here is derived from an EMBL/GenBank/DDBJ whole genome shotgun (WGS) entry which is preliminary data.</text>
</comment>
<dbReference type="GO" id="GO:0005839">
    <property type="term" value="C:proteasome core complex"/>
    <property type="evidence" value="ECO:0007669"/>
    <property type="project" value="InterPro"/>
</dbReference>
<organism evidence="1 2">
    <name type="scientific">Paludibacterium paludis</name>
    <dbReference type="NCBI Taxonomy" id="1225769"/>
    <lineage>
        <taxon>Bacteria</taxon>
        <taxon>Pseudomonadati</taxon>
        <taxon>Pseudomonadota</taxon>
        <taxon>Betaproteobacteria</taxon>
        <taxon>Neisseriales</taxon>
        <taxon>Chromobacteriaceae</taxon>
        <taxon>Paludibacterium</taxon>
    </lineage>
</organism>
<evidence type="ECO:0008006" key="3">
    <source>
        <dbReference type="Google" id="ProtNLM"/>
    </source>
</evidence>
<reference evidence="1" key="2">
    <citation type="submission" date="2020-09" db="EMBL/GenBank/DDBJ databases">
        <authorList>
            <person name="Sun Q."/>
            <person name="Kim S."/>
        </authorList>
    </citation>
    <scope>NUCLEOTIDE SEQUENCE</scope>
    <source>
        <strain evidence="1">KCTC 32182</strain>
    </source>
</reference>
<sequence>MTTIVVVRKNDQIAIAADCQTTFGDDQKLLAGYDRFHDKIFMHEDSYFAISGSAAHDLVLQSALKSLKKKDLSSRRGLFDTFCKLHPKLKEHFYLRPEDEEDDPYESSQMMVLVANPHGIFGVYPMREVYEFSRFWAIGSGRKFAMGAMHVAWEQNLSAREIAEIGVKAGCEFDVNSSLPMTMYSVGLALDDTAKMEL</sequence>
<proteinExistence type="predicted"/>
<protein>
    <recommendedName>
        <fullName evidence="3">MFS transporter</fullName>
    </recommendedName>
</protein>
<dbReference type="InterPro" id="IPR029055">
    <property type="entry name" value="Ntn_hydrolases_N"/>
</dbReference>
<dbReference type="InterPro" id="IPR001353">
    <property type="entry name" value="Proteasome_sua/b"/>
</dbReference>
<dbReference type="EMBL" id="BMYX01000019">
    <property type="protein sequence ID" value="GGY24133.1"/>
    <property type="molecule type" value="Genomic_DNA"/>
</dbReference>
<dbReference type="RefSeq" id="WP_189535760.1">
    <property type="nucleotide sequence ID" value="NZ_BMYX01000019.1"/>
</dbReference>
<name>A0A918UBQ7_9NEIS</name>
<dbReference type="CDD" id="cd01906">
    <property type="entry name" value="proteasome_protease_HslV"/>
    <property type="match status" value="1"/>
</dbReference>
<keyword evidence="2" id="KW-1185">Reference proteome</keyword>
<dbReference type="GO" id="GO:0051603">
    <property type="term" value="P:proteolysis involved in protein catabolic process"/>
    <property type="evidence" value="ECO:0007669"/>
    <property type="project" value="InterPro"/>
</dbReference>
<evidence type="ECO:0000313" key="2">
    <source>
        <dbReference type="Proteomes" id="UP000645257"/>
    </source>
</evidence>
<dbReference type="Proteomes" id="UP000645257">
    <property type="component" value="Unassembled WGS sequence"/>
</dbReference>
<dbReference type="Gene3D" id="3.60.20.10">
    <property type="entry name" value="Glutamine Phosphoribosylpyrophosphate, subunit 1, domain 1"/>
    <property type="match status" value="1"/>
</dbReference>
<dbReference type="AlphaFoldDB" id="A0A918UBQ7"/>
<reference evidence="1" key="1">
    <citation type="journal article" date="2014" name="Int. J. Syst. Evol. Microbiol.">
        <title>Complete genome sequence of Corynebacterium casei LMG S-19264T (=DSM 44701T), isolated from a smear-ripened cheese.</title>
        <authorList>
            <consortium name="US DOE Joint Genome Institute (JGI-PGF)"/>
            <person name="Walter F."/>
            <person name="Albersmeier A."/>
            <person name="Kalinowski J."/>
            <person name="Ruckert C."/>
        </authorList>
    </citation>
    <scope>NUCLEOTIDE SEQUENCE</scope>
    <source>
        <strain evidence="1">KCTC 32182</strain>
    </source>
</reference>
<accession>A0A918UBQ7</accession>
<gene>
    <name evidence="1" type="ORF">GCM10011289_29840</name>
</gene>
<evidence type="ECO:0000313" key="1">
    <source>
        <dbReference type="EMBL" id="GGY24133.1"/>
    </source>
</evidence>